<keyword evidence="2" id="KW-0238">DNA-binding</keyword>
<feature type="domain" description="HTH gntR-type" evidence="4">
    <location>
        <begin position="3"/>
        <end position="70"/>
    </location>
</feature>
<dbReference type="SUPFAM" id="SSF48008">
    <property type="entry name" value="GntR ligand-binding domain-like"/>
    <property type="match status" value="1"/>
</dbReference>
<dbReference type="EMBL" id="NTHN02000038">
    <property type="protein sequence ID" value="MCT4372104.1"/>
    <property type="molecule type" value="Genomic_DNA"/>
</dbReference>
<keyword evidence="3" id="KW-0804">Transcription</keyword>
<dbReference type="SMART" id="SM00345">
    <property type="entry name" value="HTH_GNTR"/>
    <property type="match status" value="1"/>
</dbReference>
<dbReference type="PROSITE" id="PS50949">
    <property type="entry name" value="HTH_GNTR"/>
    <property type="match status" value="1"/>
</dbReference>
<keyword evidence="1" id="KW-0805">Transcription regulation</keyword>
<gene>
    <name evidence="5" type="ORF">CLG85_018015</name>
    <name evidence="6" type="ORF">CLG85_13000</name>
</gene>
<evidence type="ECO:0000313" key="6">
    <source>
        <dbReference type="EMBL" id="PBD18755.1"/>
    </source>
</evidence>
<dbReference type="Pfam" id="PF00392">
    <property type="entry name" value="GntR"/>
    <property type="match status" value="1"/>
</dbReference>
<dbReference type="AlphaFoldDB" id="A0A2A3JU75"/>
<dbReference type="PANTHER" id="PTHR43537">
    <property type="entry name" value="TRANSCRIPTIONAL REGULATOR, GNTR FAMILY"/>
    <property type="match status" value="1"/>
</dbReference>
<proteinExistence type="predicted"/>
<keyword evidence="7" id="KW-1185">Reference proteome</keyword>
<dbReference type="InterPro" id="IPR000524">
    <property type="entry name" value="Tscrpt_reg_HTH_GntR"/>
</dbReference>
<evidence type="ECO:0000313" key="7">
    <source>
        <dbReference type="Proteomes" id="UP000217448"/>
    </source>
</evidence>
<accession>A0A2A3JU75</accession>
<dbReference type="Gene3D" id="1.20.120.530">
    <property type="entry name" value="GntR ligand-binding domain-like"/>
    <property type="match status" value="1"/>
</dbReference>
<sequence>MIIRTAESIFDSLVDQIVAGRMKPGEPLVEQALAEQFGVSRTPVREALHRLEQASLAERGARRAFVVRRMKASDLAELFEAVGEVESVLAALAAHRMTEIERRHMLAILEEGKTCGEDAERYGLINARFHAALKTGARNAALASVLEELNLRTQAWRAANFHVDASRLSTSRAEHDAIAQAIMAQDAEAARGLMRSHVAASYIVLADILSRRGA</sequence>
<evidence type="ECO:0000256" key="3">
    <source>
        <dbReference type="ARBA" id="ARBA00023163"/>
    </source>
</evidence>
<dbReference type="GO" id="GO:0003677">
    <property type="term" value="F:DNA binding"/>
    <property type="evidence" value="ECO:0007669"/>
    <property type="project" value="UniProtKB-KW"/>
</dbReference>
<reference evidence="5" key="3">
    <citation type="submission" date="2024-05" db="EMBL/GenBank/DDBJ databases">
        <title>Yangia mangrovi SAOS 153D genome.</title>
        <authorList>
            <person name="Verma A."/>
            <person name="Pal Y."/>
            <person name="Sundharam S."/>
            <person name="Bisht B."/>
            <person name="Srinivasan K."/>
        </authorList>
    </citation>
    <scope>NUCLEOTIDE SEQUENCE</scope>
    <source>
        <strain evidence="5">SAOS 153D</strain>
    </source>
</reference>
<evidence type="ECO:0000256" key="2">
    <source>
        <dbReference type="ARBA" id="ARBA00023125"/>
    </source>
</evidence>
<dbReference type="SMART" id="SM00895">
    <property type="entry name" value="FCD"/>
    <property type="match status" value="1"/>
</dbReference>
<dbReference type="InterPro" id="IPR036390">
    <property type="entry name" value="WH_DNA-bd_sf"/>
</dbReference>
<dbReference type="InterPro" id="IPR011711">
    <property type="entry name" value="GntR_C"/>
</dbReference>
<evidence type="ECO:0000256" key="1">
    <source>
        <dbReference type="ARBA" id="ARBA00023015"/>
    </source>
</evidence>
<organism evidence="6">
    <name type="scientific">Alloyangia mangrovi</name>
    <dbReference type="NCBI Taxonomy" id="1779329"/>
    <lineage>
        <taxon>Bacteria</taxon>
        <taxon>Pseudomonadati</taxon>
        <taxon>Pseudomonadota</taxon>
        <taxon>Alphaproteobacteria</taxon>
        <taxon>Rhodobacterales</taxon>
        <taxon>Roseobacteraceae</taxon>
        <taxon>Alloyangia</taxon>
    </lineage>
</organism>
<dbReference type="RefSeq" id="WP_095882653.1">
    <property type="nucleotide sequence ID" value="NZ_NTHN02000038.1"/>
</dbReference>
<dbReference type="InterPro" id="IPR036388">
    <property type="entry name" value="WH-like_DNA-bd_sf"/>
</dbReference>
<dbReference type="EMBL" id="NTHN01000200">
    <property type="protein sequence ID" value="PBD18755.1"/>
    <property type="molecule type" value="Genomic_DNA"/>
</dbReference>
<dbReference type="Gene3D" id="1.10.10.10">
    <property type="entry name" value="Winged helix-like DNA-binding domain superfamily/Winged helix DNA-binding domain"/>
    <property type="match status" value="1"/>
</dbReference>
<name>A0A2A3JU75_9RHOB</name>
<protein>
    <submittedName>
        <fullName evidence="5 6">Transcriptional regulator</fullName>
    </submittedName>
</protein>
<dbReference type="Pfam" id="PF07729">
    <property type="entry name" value="FCD"/>
    <property type="match status" value="1"/>
</dbReference>
<reference evidence="6" key="1">
    <citation type="submission" date="2017-09" db="EMBL/GenBank/DDBJ databases">
        <title>Yangia sp. SAOS 153D whole genome sequencing.</title>
        <authorList>
            <person name="Verma A."/>
            <person name="Krishnamurthi S."/>
        </authorList>
    </citation>
    <scope>NUCLEOTIDE SEQUENCE [LARGE SCALE GENOMIC DNA]</scope>
    <source>
        <strain evidence="6">SAOS 153D</strain>
    </source>
</reference>
<evidence type="ECO:0000259" key="4">
    <source>
        <dbReference type="PROSITE" id="PS50949"/>
    </source>
</evidence>
<dbReference type="PANTHER" id="PTHR43537:SF49">
    <property type="entry name" value="TRANSCRIPTIONAL REGULATORY PROTEIN"/>
    <property type="match status" value="1"/>
</dbReference>
<dbReference type="SUPFAM" id="SSF46785">
    <property type="entry name" value="Winged helix' DNA-binding domain"/>
    <property type="match status" value="1"/>
</dbReference>
<evidence type="ECO:0000313" key="5">
    <source>
        <dbReference type="EMBL" id="MCT4372104.1"/>
    </source>
</evidence>
<dbReference type="Proteomes" id="UP000217448">
    <property type="component" value="Unassembled WGS sequence"/>
</dbReference>
<reference evidence="7" key="2">
    <citation type="submission" date="2023-07" db="EMBL/GenBank/DDBJ databases">
        <title>Yangia mangrovi SAOS 153D genome.</title>
        <authorList>
            <person name="Verma A."/>
            <person name="Pal Y."/>
            <person name="Sundharam S."/>
            <person name="Bisht B."/>
            <person name="Srinivasan K."/>
        </authorList>
    </citation>
    <scope>NUCLEOTIDE SEQUENCE [LARGE SCALE GENOMIC DNA]</scope>
    <source>
        <strain evidence="7">SAOS 153D</strain>
    </source>
</reference>
<dbReference type="GO" id="GO:0003700">
    <property type="term" value="F:DNA-binding transcription factor activity"/>
    <property type="evidence" value="ECO:0007669"/>
    <property type="project" value="InterPro"/>
</dbReference>
<comment type="caution">
    <text evidence="6">The sequence shown here is derived from an EMBL/GenBank/DDBJ whole genome shotgun (WGS) entry which is preliminary data.</text>
</comment>
<dbReference type="OrthoDB" id="7620579at2"/>
<dbReference type="InterPro" id="IPR008920">
    <property type="entry name" value="TF_FadR/GntR_C"/>
</dbReference>
<dbReference type="CDD" id="cd07377">
    <property type="entry name" value="WHTH_GntR"/>
    <property type="match status" value="1"/>
</dbReference>